<dbReference type="KEGG" id="lse:F1C12_06940"/>
<reference evidence="3" key="1">
    <citation type="submission" date="2019-09" db="EMBL/GenBank/DDBJ databases">
        <title>Antimicrobial potential of Antarctic Bacteria.</title>
        <authorList>
            <person name="Benaud N."/>
            <person name="Edwards R.J."/>
            <person name="Ferrari B.C."/>
        </authorList>
    </citation>
    <scope>NUCLEOTIDE SEQUENCE [LARGE SCALE GENOMIC DNA]</scope>
    <source>
        <strain evidence="3">INR9</strain>
    </source>
</reference>
<gene>
    <name evidence="2" type="ORF">F1C12_06940</name>
</gene>
<keyword evidence="1" id="KW-1133">Transmembrane helix</keyword>
<organism evidence="2 3">
    <name type="scientific">Leifsonia shinshuensis</name>
    <dbReference type="NCBI Taxonomy" id="150026"/>
    <lineage>
        <taxon>Bacteria</taxon>
        <taxon>Bacillati</taxon>
        <taxon>Actinomycetota</taxon>
        <taxon>Actinomycetes</taxon>
        <taxon>Micrococcales</taxon>
        <taxon>Microbacteriaceae</taxon>
        <taxon>Leifsonia</taxon>
    </lineage>
</organism>
<feature type="transmembrane region" description="Helical" evidence="1">
    <location>
        <begin position="57"/>
        <end position="80"/>
    </location>
</feature>
<dbReference type="Proteomes" id="UP000515511">
    <property type="component" value="Chromosome"/>
</dbReference>
<proteinExistence type="predicted"/>
<dbReference type="EMBL" id="CP043641">
    <property type="protein sequence ID" value="QNE34888.1"/>
    <property type="molecule type" value="Genomic_DNA"/>
</dbReference>
<sequence length="185" mass="19505">MDSMDLNSSAAQPADSGVRVQRALWRHWGTPAGIYGTIVYASVVAASSGGASGRSDALHVLVFSLVSIVVFWLAHVYSTALGFHADDESARARIVDSLRHALFESSGMLEAAVVPSIPLLLAALGILPAEVGVLVSLWLTVLLLGLLGYLVFLIRGRSVWVCLTGAVVTGLFGVVVIVLKTTLQH</sequence>
<keyword evidence="1" id="KW-0472">Membrane</keyword>
<keyword evidence="1" id="KW-0812">Transmembrane</keyword>
<feature type="transmembrane region" description="Helical" evidence="1">
    <location>
        <begin position="32"/>
        <end position="51"/>
    </location>
</feature>
<name>A0A7G6Y8S3_9MICO</name>
<protein>
    <submittedName>
        <fullName evidence="2">Uncharacterized protein</fullName>
    </submittedName>
</protein>
<feature type="transmembrane region" description="Helical" evidence="1">
    <location>
        <begin position="133"/>
        <end position="152"/>
    </location>
</feature>
<evidence type="ECO:0000256" key="1">
    <source>
        <dbReference type="SAM" id="Phobius"/>
    </source>
</evidence>
<dbReference type="AlphaFoldDB" id="A0A7G6Y8S3"/>
<accession>A0A7G6Y8S3</accession>
<feature type="transmembrane region" description="Helical" evidence="1">
    <location>
        <begin position="159"/>
        <end position="179"/>
    </location>
</feature>
<evidence type="ECO:0000313" key="2">
    <source>
        <dbReference type="EMBL" id="QNE34888.1"/>
    </source>
</evidence>
<evidence type="ECO:0000313" key="3">
    <source>
        <dbReference type="Proteomes" id="UP000515511"/>
    </source>
</evidence>
<dbReference type="RefSeq" id="WP_185278059.1">
    <property type="nucleotide sequence ID" value="NZ_CP043641.1"/>
</dbReference>